<sequence length="54" mass="5920">MGESLKRQAIKGVAWSAVDRFSVQGIQFILSIILARLVAPSEYGLIAMLDIFPV</sequence>
<proteinExistence type="predicted"/>
<gene>
    <name evidence="2" type="ORF">EZS27_033499</name>
</gene>
<dbReference type="EMBL" id="SNRY01004986">
    <property type="protein sequence ID" value="KAA6316147.1"/>
    <property type="molecule type" value="Genomic_DNA"/>
</dbReference>
<keyword evidence="1" id="KW-0812">Transmembrane</keyword>
<name>A0A5J4Q386_9ZZZZ</name>
<evidence type="ECO:0000313" key="2">
    <source>
        <dbReference type="EMBL" id="KAA6316147.1"/>
    </source>
</evidence>
<organism evidence="2">
    <name type="scientific">termite gut metagenome</name>
    <dbReference type="NCBI Taxonomy" id="433724"/>
    <lineage>
        <taxon>unclassified sequences</taxon>
        <taxon>metagenomes</taxon>
        <taxon>organismal metagenomes</taxon>
    </lineage>
</organism>
<comment type="caution">
    <text evidence="2">The sequence shown here is derived from an EMBL/GenBank/DDBJ whole genome shotgun (WGS) entry which is preliminary data.</text>
</comment>
<evidence type="ECO:0000256" key="1">
    <source>
        <dbReference type="SAM" id="Phobius"/>
    </source>
</evidence>
<reference evidence="2" key="1">
    <citation type="submission" date="2019-03" db="EMBL/GenBank/DDBJ databases">
        <title>Single cell metagenomics reveals metabolic interactions within the superorganism composed of flagellate Streblomastix strix and complex community of Bacteroidetes bacteria on its surface.</title>
        <authorList>
            <person name="Treitli S.C."/>
            <person name="Kolisko M."/>
            <person name="Husnik F."/>
            <person name="Keeling P."/>
            <person name="Hampl V."/>
        </authorList>
    </citation>
    <scope>NUCLEOTIDE SEQUENCE</scope>
    <source>
        <strain evidence="2">STM</strain>
    </source>
</reference>
<keyword evidence="1" id="KW-0472">Membrane</keyword>
<evidence type="ECO:0008006" key="3">
    <source>
        <dbReference type="Google" id="ProtNLM"/>
    </source>
</evidence>
<feature type="transmembrane region" description="Helical" evidence="1">
    <location>
        <begin position="21"/>
        <end position="39"/>
    </location>
</feature>
<keyword evidence="1" id="KW-1133">Transmembrane helix</keyword>
<dbReference type="AlphaFoldDB" id="A0A5J4Q386"/>
<protein>
    <recommendedName>
        <fullName evidence="3">Teichuronic acid biosynthesis protein TuaB</fullName>
    </recommendedName>
</protein>
<accession>A0A5J4Q386</accession>